<dbReference type="Proteomes" id="UP000078113">
    <property type="component" value="Unassembled WGS sequence"/>
</dbReference>
<proteinExistence type="predicted"/>
<accession>A0A8X7T107</accession>
<comment type="caution">
    <text evidence="2">The sequence shown here is derived from an EMBL/GenBank/DDBJ whole genome shotgun (WGS) entry which is preliminary data.</text>
</comment>
<sequence length="109" mass="11594">MKRSSPNRLSRLKSHLPTLVPNNSAPGTSPTGHGALLTEAPPLLRALRRPIRRPNAVVPMKTVIGASPMTIPKKATYSIPPVGLERRRVIPARKARLGVAAVASLPDTG</sequence>
<protein>
    <submittedName>
        <fullName evidence="2">Uncharacterized protein</fullName>
    </submittedName>
</protein>
<dbReference type="EMBL" id="LWDG02001173">
    <property type="protein sequence ID" value="KAE8260116.1"/>
    <property type="molecule type" value="Genomic_DNA"/>
</dbReference>
<feature type="region of interest" description="Disordered" evidence="1">
    <location>
        <begin position="1"/>
        <end position="36"/>
    </location>
</feature>
<keyword evidence="3" id="KW-1185">Reference proteome</keyword>
<evidence type="ECO:0000256" key="1">
    <source>
        <dbReference type="SAM" id="MobiDB-lite"/>
    </source>
</evidence>
<feature type="compositionally biased region" description="Polar residues" evidence="1">
    <location>
        <begin position="20"/>
        <end position="31"/>
    </location>
</feature>
<evidence type="ECO:0000313" key="2">
    <source>
        <dbReference type="EMBL" id="KAE8260116.1"/>
    </source>
</evidence>
<dbReference type="AlphaFoldDB" id="A0A8X7T107"/>
<gene>
    <name evidence="2" type="ORF">A4X09_0g7787</name>
</gene>
<reference evidence="2" key="2">
    <citation type="journal article" date="2019" name="IMA Fungus">
        <title>Genome sequencing and comparison of five Tilletia species to identify candidate genes for the detection of regulated species infecting wheat.</title>
        <authorList>
            <person name="Nguyen H.D.T."/>
            <person name="Sultana T."/>
            <person name="Kesanakurti P."/>
            <person name="Hambleton S."/>
        </authorList>
    </citation>
    <scope>NUCLEOTIDE SEQUENCE</scope>
    <source>
        <strain evidence="2">DAOMC 236422</strain>
    </source>
</reference>
<feature type="compositionally biased region" description="Basic residues" evidence="1">
    <location>
        <begin position="1"/>
        <end position="14"/>
    </location>
</feature>
<organism evidence="2 3">
    <name type="scientific">Tilletia walkeri</name>
    <dbReference type="NCBI Taxonomy" id="117179"/>
    <lineage>
        <taxon>Eukaryota</taxon>
        <taxon>Fungi</taxon>
        <taxon>Dikarya</taxon>
        <taxon>Basidiomycota</taxon>
        <taxon>Ustilaginomycotina</taxon>
        <taxon>Exobasidiomycetes</taxon>
        <taxon>Tilletiales</taxon>
        <taxon>Tilletiaceae</taxon>
        <taxon>Tilletia</taxon>
    </lineage>
</organism>
<evidence type="ECO:0000313" key="3">
    <source>
        <dbReference type="Proteomes" id="UP000078113"/>
    </source>
</evidence>
<reference evidence="2" key="1">
    <citation type="submission" date="2016-04" db="EMBL/GenBank/DDBJ databases">
        <authorList>
            <person name="Nguyen H.D."/>
            <person name="Samba Siva P."/>
            <person name="Cullis J."/>
            <person name="Levesque C.A."/>
            <person name="Hambleton S."/>
        </authorList>
    </citation>
    <scope>NUCLEOTIDE SEQUENCE</scope>
    <source>
        <strain evidence="2">DAOMC 236422</strain>
    </source>
</reference>
<name>A0A8X7T107_9BASI</name>